<dbReference type="EMBL" id="JMSE01001216">
    <property type="protein sequence ID" value="KDN63517.1"/>
    <property type="molecule type" value="Genomic_DNA"/>
</dbReference>
<dbReference type="OrthoDB" id="4476201at2759"/>
<dbReference type="InterPro" id="IPR010730">
    <property type="entry name" value="HET"/>
</dbReference>
<comment type="caution">
    <text evidence="2">The sequence shown here is derived from an EMBL/GenBank/DDBJ whole genome shotgun (WGS) entry which is preliminary data.</text>
</comment>
<dbReference type="HOGENOM" id="CLU_004184_7_0_1"/>
<name>A0A066X3G5_COLSU</name>
<feature type="domain" description="Heterokaryon incompatibility" evidence="1">
    <location>
        <begin position="57"/>
        <end position="258"/>
    </location>
</feature>
<proteinExistence type="predicted"/>
<sequence>MTSDVDAREEPALYGYSALPTEDSIRILRIALDDSSHGQSFTLRLDTFPLEDAPPFWALSYTWGSPDFNKCSGELAESETRLHDVECDGQVFEVGENLFDYLDQVKREMTSSFGTTNHQDGSRTARSSHHLLLPGKILNLWVDAICIDQNSNREKSHQVQMMGRIYEAAKNVICWLGKAEPNENVCWVLRDFIPEIRRAARSSHTTALLQEAGPELDHPQAIKVLGERLCDRWRSSYTDYFAFFLQKRWLTRGWVVQEAALPEPKSIVLQCGNEQFSWSRVNKLSALILMFRWDEELNDRLSERLPDWKKRPGTIDRLWNPIQNSLPAFNGDKVSQRMADWQNHRWGAVTDGEIRHAEVLYTFHRLRIYEFKNPLDHIYGALGLIQRILGRKYELGLVPSYNVSVERAYTQVATWLLPHLPNLDILGLAGIAEGRRENLPSWVPDFSFYGSVRLTTLQRLRQLAKWGQYFHAFDASRTDLRSSRHVAQSEEFNTLRLEGFVIGKVEEVRGLEQSSDGIITNVAWLLDFCGQQGSYELTGEHFADVTVATLSADLKPAPAYEYKPMQWIQRCVAYNAMVNYRDKPPDLDMLNLLRMRGTDTKSAANHEPFMKLDDALEMSVKHDFCSQLLEDPITKIVQFITPGRQVLKTTQGYLGLGPAAAVAGDEVWLVKGSRMPLVLRNTKTMPVATGNVARVKGETYALVGETYLHGVMYGEMLSKVTAGDFHQVVLV</sequence>
<dbReference type="Pfam" id="PF26639">
    <property type="entry name" value="Het-6_barrel"/>
    <property type="match status" value="1"/>
</dbReference>
<reference evidence="3" key="1">
    <citation type="journal article" date="2014" name="Genome Announc.">
        <title>Draft genome sequence of Colletotrichum sublineola, a destructive pathogen of cultivated sorghum.</title>
        <authorList>
            <person name="Baroncelli R."/>
            <person name="Sanz-Martin J.M."/>
            <person name="Rech G.E."/>
            <person name="Sukno S.A."/>
            <person name="Thon M.R."/>
        </authorList>
    </citation>
    <scope>NUCLEOTIDE SEQUENCE [LARGE SCALE GENOMIC DNA]</scope>
    <source>
        <strain evidence="3">TX430BB</strain>
    </source>
</reference>
<evidence type="ECO:0000259" key="1">
    <source>
        <dbReference type="Pfam" id="PF06985"/>
    </source>
</evidence>
<protein>
    <submittedName>
        <fullName evidence="2">Putative heterokaryon incompatibility protein</fullName>
    </submittedName>
</protein>
<dbReference type="PANTHER" id="PTHR24148:SF73">
    <property type="entry name" value="HET DOMAIN PROTEIN (AFU_ORTHOLOGUE AFUA_8G01020)"/>
    <property type="match status" value="1"/>
</dbReference>
<dbReference type="OMA" id="WVPDFSF"/>
<keyword evidence="3" id="KW-1185">Reference proteome</keyword>
<organism evidence="2 3">
    <name type="scientific">Colletotrichum sublineola</name>
    <name type="common">Sorghum anthracnose fungus</name>
    <dbReference type="NCBI Taxonomy" id="1173701"/>
    <lineage>
        <taxon>Eukaryota</taxon>
        <taxon>Fungi</taxon>
        <taxon>Dikarya</taxon>
        <taxon>Ascomycota</taxon>
        <taxon>Pezizomycotina</taxon>
        <taxon>Sordariomycetes</taxon>
        <taxon>Hypocreomycetidae</taxon>
        <taxon>Glomerellales</taxon>
        <taxon>Glomerellaceae</taxon>
        <taxon>Colletotrichum</taxon>
        <taxon>Colletotrichum graminicola species complex</taxon>
    </lineage>
</organism>
<dbReference type="Pfam" id="PF06985">
    <property type="entry name" value="HET"/>
    <property type="match status" value="1"/>
</dbReference>
<evidence type="ECO:0000313" key="3">
    <source>
        <dbReference type="Proteomes" id="UP000027238"/>
    </source>
</evidence>
<dbReference type="STRING" id="1173701.A0A066X3G5"/>
<dbReference type="InterPro" id="IPR052895">
    <property type="entry name" value="HetReg/Transcr_Mod"/>
</dbReference>
<dbReference type="PANTHER" id="PTHR24148">
    <property type="entry name" value="ANKYRIN REPEAT DOMAIN-CONTAINING PROTEIN 39 HOMOLOG-RELATED"/>
    <property type="match status" value="1"/>
</dbReference>
<evidence type="ECO:0000313" key="2">
    <source>
        <dbReference type="EMBL" id="KDN63517.1"/>
    </source>
</evidence>
<accession>A0A066X3G5</accession>
<dbReference type="eggNOG" id="ENOG502RW3E">
    <property type="taxonomic scope" value="Eukaryota"/>
</dbReference>
<dbReference type="AlphaFoldDB" id="A0A066X3G5"/>
<dbReference type="Proteomes" id="UP000027238">
    <property type="component" value="Unassembled WGS sequence"/>
</dbReference>
<gene>
    <name evidence="2" type="ORF">CSUB01_06395</name>
</gene>